<evidence type="ECO:0000256" key="1">
    <source>
        <dbReference type="SAM" id="Phobius"/>
    </source>
</evidence>
<dbReference type="InterPro" id="IPR046674">
    <property type="entry name" value="DUF6544"/>
</dbReference>
<dbReference type="AlphaFoldDB" id="A0A927B767"/>
<evidence type="ECO:0000313" key="3">
    <source>
        <dbReference type="Proteomes" id="UP000653797"/>
    </source>
</evidence>
<organism evidence="2 3">
    <name type="scientific">Spirosoma validum</name>
    <dbReference type="NCBI Taxonomy" id="2771355"/>
    <lineage>
        <taxon>Bacteria</taxon>
        <taxon>Pseudomonadati</taxon>
        <taxon>Bacteroidota</taxon>
        <taxon>Cytophagia</taxon>
        <taxon>Cytophagales</taxon>
        <taxon>Cytophagaceae</taxon>
        <taxon>Spirosoma</taxon>
    </lineage>
</organism>
<dbReference type="Pfam" id="PF20181">
    <property type="entry name" value="DUF6544"/>
    <property type="match status" value="1"/>
</dbReference>
<keyword evidence="1" id="KW-1133">Transmembrane helix</keyword>
<keyword evidence="1" id="KW-0812">Transmembrane</keyword>
<protein>
    <submittedName>
        <fullName evidence="2">Uncharacterized protein</fullName>
    </submittedName>
</protein>
<keyword evidence="1" id="KW-0472">Membrane</keyword>
<dbReference type="EMBL" id="JACXAA010000013">
    <property type="protein sequence ID" value="MBD2756528.1"/>
    <property type="molecule type" value="Genomic_DNA"/>
</dbReference>
<dbReference type="Proteomes" id="UP000653797">
    <property type="component" value="Unassembled WGS sequence"/>
</dbReference>
<evidence type="ECO:0000313" key="2">
    <source>
        <dbReference type="EMBL" id="MBD2756528.1"/>
    </source>
</evidence>
<name>A0A927B767_9BACT</name>
<reference evidence="2" key="1">
    <citation type="submission" date="2020-09" db="EMBL/GenBank/DDBJ databases">
        <authorList>
            <person name="Kim M.K."/>
        </authorList>
    </citation>
    <scope>NUCLEOTIDE SEQUENCE</scope>
    <source>
        <strain evidence="2">BT704</strain>
    </source>
</reference>
<keyword evidence="3" id="KW-1185">Reference proteome</keyword>
<accession>A0A927B767</accession>
<gene>
    <name evidence="2" type="ORF">IC230_26805</name>
</gene>
<feature type="transmembrane region" description="Helical" evidence="1">
    <location>
        <begin position="35"/>
        <end position="55"/>
    </location>
</feature>
<comment type="caution">
    <text evidence="2">The sequence shown here is derived from an EMBL/GenBank/DDBJ whole genome shotgun (WGS) entry which is preliminary data.</text>
</comment>
<sequence>MDTPVSGLTFVARSTSPLPVSNVTNENPMKIKTTLLILSGVVVPVAALLAGRWLVARQLRRDVDNLFALASTKPVNAYDPAQLTSLPPPVQRYFRHVLKPGQPYLRTARLRHDGQFKTDLKKDWISITGDEYFLADSPNYMWIGTTTWFSACDQYKTARGSLTIRLLSVFTIQRGSGPSYDQGELLRWLAETAWFPTSLLPSGPAVWSPIDENSAMLTITDNGLTVSCRMDFNEIGEIVRCQAQRYSDETHIQTWVCHFSDYREIHRLRVPTRAGAAWVIDGEEKPYARFTVREMEYDQPRAY</sequence>
<dbReference type="RefSeq" id="WP_191042155.1">
    <property type="nucleotide sequence ID" value="NZ_JACXAA010000013.1"/>
</dbReference>
<proteinExistence type="predicted"/>